<dbReference type="RefSeq" id="WP_103131210.1">
    <property type="nucleotide sequence ID" value="NZ_BFAG01000019.1"/>
</dbReference>
<reference evidence="2" key="1">
    <citation type="submission" date="2018-01" db="EMBL/GenBank/DDBJ databases">
        <title>Draft Genome Sequence of the Radioresistant Bacterium Deinococcus aerius TR0125, Isolated from the Higher Atmosphere above Japan.</title>
        <authorList>
            <person name="Satoh K."/>
            <person name="Arai H."/>
            <person name="Sanzen T."/>
            <person name="Kawaguchi Y."/>
            <person name="Hayashi H."/>
            <person name="Yokobori S."/>
            <person name="Yamagishi A."/>
            <person name="Oono Y."/>
            <person name="Narumi I."/>
        </authorList>
    </citation>
    <scope>NUCLEOTIDE SEQUENCE [LARGE SCALE GENOMIC DNA]</scope>
    <source>
        <strain evidence="2">TR0125</strain>
    </source>
</reference>
<name>A0A2I9D077_9DEIO</name>
<protein>
    <submittedName>
        <fullName evidence="1">Uncharacterized protein</fullName>
    </submittedName>
</protein>
<organism evidence="1 2">
    <name type="scientific">Deinococcus aerius</name>
    <dbReference type="NCBI Taxonomy" id="200253"/>
    <lineage>
        <taxon>Bacteria</taxon>
        <taxon>Thermotogati</taxon>
        <taxon>Deinococcota</taxon>
        <taxon>Deinococci</taxon>
        <taxon>Deinococcales</taxon>
        <taxon>Deinococcaceae</taxon>
        <taxon>Deinococcus</taxon>
    </lineage>
</organism>
<sequence>MRHLIFPSKQQADAFIEDLRAQGVIQPEVGHTTLNRRMAETQTTQTQTTTTVDGQAAAEEAGEGAIEGTGVGAAVGTVAGAASAVAAAATGGLAIPVILGMAALGSGVGAAVGAIGGAADANADGAHDSSYIEDHRYDQIHEGVGGGRAVAVEDNIPSDVVEAAASRHGGQFV</sequence>
<keyword evidence="2" id="KW-1185">Reference proteome</keyword>
<proteinExistence type="predicted"/>
<dbReference type="OrthoDB" id="74279at2"/>
<evidence type="ECO:0000313" key="1">
    <source>
        <dbReference type="EMBL" id="GBF07923.1"/>
    </source>
</evidence>
<gene>
    <name evidence="1" type="ORF">DAERI_190056</name>
</gene>
<evidence type="ECO:0000313" key="2">
    <source>
        <dbReference type="Proteomes" id="UP000236569"/>
    </source>
</evidence>
<dbReference type="EMBL" id="BFAG01000019">
    <property type="protein sequence ID" value="GBF07923.1"/>
    <property type="molecule type" value="Genomic_DNA"/>
</dbReference>
<dbReference type="Proteomes" id="UP000236569">
    <property type="component" value="Unassembled WGS sequence"/>
</dbReference>
<comment type="caution">
    <text evidence="1">The sequence shown here is derived from an EMBL/GenBank/DDBJ whole genome shotgun (WGS) entry which is preliminary data.</text>
</comment>
<accession>A0A2I9D077</accession>
<dbReference type="AlphaFoldDB" id="A0A2I9D077"/>